<reference evidence="1 2" key="1">
    <citation type="submission" date="2024-05" db="EMBL/GenBank/DDBJ databases">
        <authorList>
            <person name="Park S."/>
        </authorList>
    </citation>
    <scope>NUCLEOTIDE SEQUENCE [LARGE SCALE GENOMIC DNA]</scope>
    <source>
        <strain evidence="1 2">DGU5</strain>
    </source>
</reference>
<dbReference type="RefSeq" id="WP_346784318.1">
    <property type="nucleotide sequence ID" value="NZ_JBDLBR010000002.1"/>
</dbReference>
<dbReference type="EMBL" id="JBDLBR010000002">
    <property type="protein sequence ID" value="MEN7536870.1"/>
    <property type="molecule type" value="Genomic_DNA"/>
</dbReference>
<sequence length="164" mass="16346">MRALMVIAATGALAACGSSDSGTIETEDGDVTYTVDENGGEAVATVTNADGETVTMRSGEGAAANLPDGFTLYPGSAVVSSTNVSSGGSNGALVQLESPATPDEIVAFYRKEAEAAGIEIKMEMKANEAQIVSGESADGLVFSINASPIDDGGTSATLTIGTKS</sequence>
<gene>
    <name evidence="1" type="ORF">ABDJ38_06765</name>
</gene>
<proteinExistence type="predicted"/>
<comment type="caution">
    <text evidence="1">The sequence shown here is derived from an EMBL/GenBank/DDBJ whole genome shotgun (WGS) entry which is preliminary data.</text>
</comment>
<protein>
    <submittedName>
        <fullName evidence="1">Uncharacterized protein</fullName>
    </submittedName>
</protein>
<dbReference type="PROSITE" id="PS51257">
    <property type="entry name" value="PROKAR_LIPOPROTEIN"/>
    <property type="match status" value="1"/>
</dbReference>
<dbReference type="Proteomes" id="UP001484535">
    <property type="component" value="Unassembled WGS sequence"/>
</dbReference>
<evidence type="ECO:0000313" key="1">
    <source>
        <dbReference type="EMBL" id="MEN7536870.1"/>
    </source>
</evidence>
<organism evidence="1 2">
    <name type="scientific">Aurantiacibacter flavus</name>
    <dbReference type="NCBI Taxonomy" id="3145232"/>
    <lineage>
        <taxon>Bacteria</taxon>
        <taxon>Pseudomonadati</taxon>
        <taxon>Pseudomonadota</taxon>
        <taxon>Alphaproteobacteria</taxon>
        <taxon>Sphingomonadales</taxon>
        <taxon>Erythrobacteraceae</taxon>
        <taxon>Aurantiacibacter</taxon>
    </lineage>
</organism>
<evidence type="ECO:0000313" key="2">
    <source>
        <dbReference type="Proteomes" id="UP001484535"/>
    </source>
</evidence>
<keyword evidence="2" id="KW-1185">Reference proteome</keyword>
<accession>A0ABV0CYT3</accession>
<name>A0ABV0CYT3_9SPHN</name>